<evidence type="ECO:0000313" key="9">
    <source>
        <dbReference type="EMBL" id="MFC0388842.1"/>
    </source>
</evidence>
<dbReference type="Pfam" id="PF02586">
    <property type="entry name" value="SRAP"/>
    <property type="match status" value="1"/>
</dbReference>
<evidence type="ECO:0000256" key="6">
    <source>
        <dbReference type="ARBA" id="ARBA00023125"/>
    </source>
</evidence>
<proteinExistence type="inferred from homology"/>
<keyword evidence="2 8" id="KW-0645">Protease</keyword>
<evidence type="ECO:0000256" key="8">
    <source>
        <dbReference type="RuleBase" id="RU364100"/>
    </source>
</evidence>
<dbReference type="EC" id="3.4.-.-" evidence="8"/>
<evidence type="ECO:0000256" key="3">
    <source>
        <dbReference type="ARBA" id="ARBA00022763"/>
    </source>
</evidence>
<comment type="caution">
    <text evidence="9">The sequence shown here is derived from an EMBL/GenBank/DDBJ whole genome shotgun (WGS) entry which is preliminary data.</text>
</comment>
<accession>A0ABV6IZ01</accession>
<evidence type="ECO:0000256" key="2">
    <source>
        <dbReference type="ARBA" id="ARBA00022670"/>
    </source>
</evidence>
<sequence length="250" mass="28176">MCGRYFLQRDPAQLARYYDTPASSPTPNFAPSWNMAPTQDGIVLRRHPESGERRMDALRWGLVPRWAKDMKDGARLINARSDGVAEKPSFREAFRKRRCLVPADGFFEWLSPSEAAVRSKDPKQPFAVALASGEPMSLAGIWEGWQDPQGNWLRTYSIITTEANPKQQPLHHRMPVILAREDWPAWLGEEEVPVEGLQALLQPCPPEWLACWPVSKRANKVAENDAGLILRDASVQAPPGLDDPSPYEPR</sequence>
<keyword evidence="3" id="KW-0227">DNA damage</keyword>
<dbReference type="SUPFAM" id="SSF143081">
    <property type="entry name" value="BB1717-like"/>
    <property type="match status" value="1"/>
</dbReference>
<gene>
    <name evidence="9" type="ORF">ACFFIC_25325</name>
</gene>
<dbReference type="PANTHER" id="PTHR13604">
    <property type="entry name" value="DC12-RELATED"/>
    <property type="match status" value="1"/>
</dbReference>
<dbReference type="Gene3D" id="3.90.1680.10">
    <property type="entry name" value="SOS response associated peptidase-like"/>
    <property type="match status" value="1"/>
</dbReference>
<keyword evidence="7" id="KW-0456">Lyase</keyword>
<name>A0ABV6IZ01_9PROT</name>
<dbReference type="RefSeq" id="WP_377055621.1">
    <property type="nucleotide sequence ID" value="NZ_JBHLVZ010000084.1"/>
</dbReference>
<evidence type="ECO:0000313" key="10">
    <source>
        <dbReference type="Proteomes" id="UP001589789"/>
    </source>
</evidence>
<dbReference type="EMBL" id="JBHLVZ010000084">
    <property type="protein sequence ID" value="MFC0388842.1"/>
    <property type="molecule type" value="Genomic_DNA"/>
</dbReference>
<keyword evidence="10" id="KW-1185">Reference proteome</keyword>
<reference evidence="9 10" key="1">
    <citation type="submission" date="2024-09" db="EMBL/GenBank/DDBJ databases">
        <authorList>
            <person name="Sun Q."/>
            <person name="Mori K."/>
        </authorList>
    </citation>
    <scope>NUCLEOTIDE SEQUENCE [LARGE SCALE GENOMIC DNA]</scope>
    <source>
        <strain evidence="9 10">CCM 7468</strain>
    </source>
</reference>
<evidence type="ECO:0000256" key="1">
    <source>
        <dbReference type="ARBA" id="ARBA00008136"/>
    </source>
</evidence>
<comment type="similarity">
    <text evidence="1 8">Belongs to the SOS response-associated peptidase family.</text>
</comment>
<evidence type="ECO:0000256" key="4">
    <source>
        <dbReference type="ARBA" id="ARBA00022801"/>
    </source>
</evidence>
<protein>
    <recommendedName>
        <fullName evidence="8">Abasic site processing protein</fullName>
        <ecNumber evidence="8">3.4.-.-</ecNumber>
    </recommendedName>
</protein>
<evidence type="ECO:0000256" key="7">
    <source>
        <dbReference type="ARBA" id="ARBA00023239"/>
    </source>
</evidence>
<evidence type="ECO:0000256" key="5">
    <source>
        <dbReference type="ARBA" id="ARBA00023124"/>
    </source>
</evidence>
<organism evidence="9 10">
    <name type="scientific">Muricoccus vinaceus</name>
    <dbReference type="NCBI Taxonomy" id="424704"/>
    <lineage>
        <taxon>Bacteria</taxon>
        <taxon>Pseudomonadati</taxon>
        <taxon>Pseudomonadota</taxon>
        <taxon>Alphaproteobacteria</taxon>
        <taxon>Acetobacterales</taxon>
        <taxon>Roseomonadaceae</taxon>
        <taxon>Muricoccus</taxon>
    </lineage>
</organism>
<keyword evidence="5" id="KW-0190">Covalent protein-DNA linkage</keyword>
<keyword evidence="6" id="KW-0238">DNA-binding</keyword>
<dbReference type="InterPro" id="IPR036590">
    <property type="entry name" value="SRAP-like"/>
</dbReference>
<dbReference type="PANTHER" id="PTHR13604:SF0">
    <property type="entry name" value="ABASIC SITE PROCESSING PROTEIN HMCES"/>
    <property type="match status" value="1"/>
</dbReference>
<keyword evidence="4 8" id="KW-0378">Hydrolase</keyword>
<dbReference type="InterPro" id="IPR003738">
    <property type="entry name" value="SRAP"/>
</dbReference>
<dbReference type="Proteomes" id="UP001589789">
    <property type="component" value="Unassembled WGS sequence"/>
</dbReference>